<name>A0ACB9T0K5_HOLOL</name>
<sequence length="552" mass="65077">MSTYEISKSSLLSLKAEILRKQEEVNKEKLLNKAKAAQGIKKGSPLDLKNKGVDERQQSDSFEDEDLLKKSRSALEAKALLYDKLSKGGTNRDDDARYLVQFRKKNTDLPPSDSEDDVDRYPESEEDERHFSDEYEPARNPDEEWVEYVDCLGRTRKCMRKDLPYLKERDSDLKSKGSNSDNEENNQQKNDDKQAGDFDENSELLSNDMRTELLRRKWETEEDELRKKSDIHYQDILFDEARVHGVGYYGFSKDEKERARQQEALKKLREETQREQRKAEQLRQMRDKQLAARTRAAKNRKRARLGLPPEEENEEEVTKTTESDNDESAEKEKTSEEIAIEKERELMREKHIRPWDYGKEGVKEHIEYTQEDWVHKQRRERKEEFAPPSSYVEDKNSLYFTSKKESKTKDKERKKDSFYIDTSRPPPKINNPSKRKVNPYKTEEQEDSHKAKKFEPKPIVDECIDFDDEQNELMKDYLVFKERFETEERGRGAEIAPPPTFEYYGPSGSKRSKPQVKKVAIEDSISAGLQFLRQQAEKKKNSTNHMEDMFLI</sequence>
<accession>A0ACB9T0K5</accession>
<organism evidence="1 2">
    <name type="scientific">Holotrichia oblita</name>
    <name type="common">Chafer beetle</name>
    <dbReference type="NCBI Taxonomy" id="644536"/>
    <lineage>
        <taxon>Eukaryota</taxon>
        <taxon>Metazoa</taxon>
        <taxon>Ecdysozoa</taxon>
        <taxon>Arthropoda</taxon>
        <taxon>Hexapoda</taxon>
        <taxon>Insecta</taxon>
        <taxon>Pterygota</taxon>
        <taxon>Neoptera</taxon>
        <taxon>Endopterygota</taxon>
        <taxon>Coleoptera</taxon>
        <taxon>Polyphaga</taxon>
        <taxon>Scarabaeiformia</taxon>
        <taxon>Scarabaeidae</taxon>
        <taxon>Melolonthinae</taxon>
        <taxon>Holotrichia</taxon>
    </lineage>
</organism>
<keyword evidence="2" id="KW-1185">Reference proteome</keyword>
<evidence type="ECO:0000313" key="2">
    <source>
        <dbReference type="Proteomes" id="UP001056778"/>
    </source>
</evidence>
<dbReference type="Proteomes" id="UP001056778">
    <property type="component" value="Chromosome 6"/>
</dbReference>
<protein>
    <submittedName>
        <fullName evidence="1">Uncharacterized protein</fullName>
    </submittedName>
</protein>
<reference evidence="1" key="1">
    <citation type="submission" date="2022-04" db="EMBL/GenBank/DDBJ databases">
        <title>Chromosome-scale genome assembly of Holotrichia oblita Faldermann.</title>
        <authorList>
            <person name="Rongchong L."/>
        </authorList>
    </citation>
    <scope>NUCLEOTIDE SEQUENCE</scope>
    <source>
        <strain evidence="1">81SQS9</strain>
    </source>
</reference>
<gene>
    <name evidence="1" type="ORF">MML48_6g00017791</name>
</gene>
<dbReference type="EMBL" id="CM043020">
    <property type="protein sequence ID" value="KAI4460308.1"/>
    <property type="molecule type" value="Genomic_DNA"/>
</dbReference>
<proteinExistence type="predicted"/>
<evidence type="ECO:0000313" key="1">
    <source>
        <dbReference type="EMBL" id="KAI4460308.1"/>
    </source>
</evidence>
<comment type="caution">
    <text evidence="1">The sequence shown here is derived from an EMBL/GenBank/DDBJ whole genome shotgun (WGS) entry which is preliminary data.</text>
</comment>